<gene>
    <name evidence="1" type="ORF">JJQ58_05990</name>
</gene>
<dbReference type="EMBL" id="JAGXBM010000006">
    <property type="protein sequence ID" value="MBS3697011.1"/>
    <property type="molecule type" value="Genomic_DNA"/>
</dbReference>
<sequence>MKQVEIIRILDDTTFVINAGTNKGIEPGYFIDVLKTDKSYNYIAKVEEVYPDLSLCKRYGEQRLFYGDIVRIRYPDDNQITTKVIKSKTSKKRRKKRG</sequence>
<keyword evidence="2" id="KW-1185">Reference proteome</keyword>
<comment type="caution">
    <text evidence="1">The sequence shown here is derived from an EMBL/GenBank/DDBJ whole genome shotgun (WGS) entry which is preliminary data.</text>
</comment>
<evidence type="ECO:0000313" key="2">
    <source>
        <dbReference type="Proteomes" id="UP000681586"/>
    </source>
</evidence>
<dbReference type="RefSeq" id="WP_078358074.1">
    <property type="nucleotide sequence ID" value="NZ_JAAQPD010000036.1"/>
</dbReference>
<proteinExistence type="predicted"/>
<dbReference type="GeneID" id="86197564"/>
<dbReference type="Proteomes" id="UP000681586">
    <property type="component" value="Unassembled WGS sequence"/>
</dbReference>
<evidence type="ECO:0000313" key="1">
    <source>
        <dbReference type="EMBL" id="MBS3697011.1"/>
    </source>
</evidence>
<name>A0ABS5MNL9_9STAP</name>
<reference evidence="1 2" key="1">
    <citation type="submission" date="2021-05" db="EMBL/GenBank/DDBJ databases">
        <title>Staphylococcus fleurettii isolated from lake water in First Nation community in Manitoba, Canada.</title>
        <authorList>
            <person name="Bashar S."/>
            <person name="Murdock A."/>
            <person name="Patidar R."/>
            <person name="Golding G."/>
            <person name="Farenhorst A."/>
            <person name="Kumar A."/>
        </authorList>
    </citation>
    <scope>NUCLEOTIDE SEQUENCE [LARGE SCALE GENOMIC DNA]</scope>
    <source>
        <strain evidence="1 2">SF002</strain>
    </source>
</reference>
<accession>A0ABS5MNL9</accession>
<organism evidence="1 2">
    <name type="scientific">Mammaliicoccus fleurettii</name>
    <dbReference type="NCBI Taxonomy" id="150056"/>
    <lineage>
        <taxon>Bacteria</taxon>
        <taxon>Bacillati</taxon>
        <taxon>Bacillota</taxon>
        <taxon>Bacilli</taxon>
        <taxon>Bacillales</taxon>
        <taxon>Staphylococcaceae</taxon>
        <taxon>Mammaliicoccus</taxon>
    </lineage>
</organism>
<protein>
    <submittedName>
        <fullName evidence="1">Uncharacterized protein</fullName>
    </submittedName>
</protein>